<dbReference type="InterPro" id="IPR052254">
    <property type="entry name" value="CUL4-DDB1_E3_ligase_receptor"/>
</dbReference>
<dbReference type="InterPro" id="IPR015943">
    <property type="entry name" value="WD40/YVTN_repeat-like_dom_sf"/>
</dbReference>
<dbReference type="Proteomes" id="UP000800040">
    <property type="component" value="Unassembled WGS sequence"/>
</dbReference>
<sequence length="507" mass="57622">MNGQALPGFYWDSEKKKYFKIQSQNAARGLDLKYSLDNIRKEERKERIQNATNARSNQIRKERVVRRNQNSFAYSHVEREIGTRRQSYYLQNTWPDACTSGISSRPADVISRRPSHAPIRLFDRDPISKTVYIVQGSNSVGKQRLRADEETLQDEPDLNEYTDPRLWNAWDLRPWDEVYRTTSTTSSLCYMPATGALAATSYGSDRPPEIWLTDPGRDDSYVGERYTPKGCSTIWAAAARPTTFSPSPGLANSVAASYAEHLAIAASSAMLLFTRSEAGAWNSKIVVKSLTSDVLALEWISYTTIALGCRDGTIRLYDTRSGGSSHVLSHPYPISKLKRADDETRLICSGLQDTLFLYDIRSPRLSRNSPRRTFNYDNHHYNESYFKTLYPGNRDHSKRRKLNYQAFMSWSQPVLSFAHANRDELDLDIDVHARLGLVAAGQDLSTGTAIRVSNIWTGKTVKEFRNQSEKKDVWEKIRSLKFVERDEGVGGVELWSCWNGGIAKFCC</sequence>
<keyword evidence="4" id="KW-1185">Reference proteome</keyword>
<evidence type="ECO:0000313" key="3">
    <source>
        <dbReference type="EMBL" id="KAF1828741.1"/>
    </source>
</evidence>
<gene>
    <name evidence="3" type="ORF">BDW02DRAFT_206628</name>
</gene>
<evidence type="ECO:0000256" key="2">
    <source>
        <dbReference type="ARBA" id="ARBA00022737"/>
    </source>
</evidence>
<name>A0A6A5JXH8_9PLEO</name>
<evidence type="ECO:0008006" key="5">
    <source>
        <dbReference type="Google" id="ProtNLM"/>
    </source>
</evidence>
<protein>
    <recommendedName>
        <fullName evidence="5">WD40 repeat-like protein</fullName>
    </recommendedName>
</protein>
<keyword evidence="1" id="KW-0853">WD repeat</keyword>
<dbReference type="InterPro" id="IPR036322">
    <property type="entry name" value="WD40_repeat_dom_sf"/>
</dbReference>
<evidence type="ECO:0000313" key="4">
    <source>
        <dbReference type="Proteomes" id="UP000800040"/>
    </source>
</evidence>
<dbReference type="SUPFAM" id="SSF50978">
    <property type="entry name" value="WD40 repeat-like"/>
    <property type="match status" value="1"/>
</dbReference>
<dbReference type="SMART" id="SM00320">
    <property type="entry name" value="WD40"/>
    <property type="match status" value="2"/>
</dbReference>
<organism evidence="3 4">
    <name type="scientific">Decorospora gaudefroyi</name>
    <dbReference type="NCBI Taxonomy" id="184978"/>
    <lineage>
        <taxon>Eukaryota</taxon>
        <taxon>Fungi</taxon>
        <taxon>Dikarya</taxon>
        <taxon>Ascomycota</taxon>
        <taxon>Pezizomycotina</taxon>
        <taxon>Dothideomycetes</taxon>
        <taxon>Pleosporomycetidae</taxon>
        <taxon>Pleosporales</taxon>
        <taxon>Pleosporineae</taxon>
        <taxon>Pleosporaceae</taxon>
        <taxon>Decorospora</taxon>
    </lineage>
</organism>
<accession>A0A6A5JXH8</accession>
<dbReference type="PANTHER" id="PTHR44472:SF1">
    <property type="entry name" value="DDB1 AND CUL4 ASSOCIATED FACTOR 4"/>
    <property type="match status" value="1"/>
</dbReference>
<keyword evidence="2" id="KW-0677">Repeat</keyword>
<proteinExistence type="predicted"/>
<dbReference type="PANTHER" id="PTHR44472">
    <property type="entry name" value="DDB1- AND CUL4-ASSOCIATED FACTOR 4-RELATED"/>
    <property type="match status" value="1"/>
</dbReference>
<evidence type="ECO:0000256" key="1">
    <source>
        <dbReference type="ARBA" id="ARBA00022574"/>
    </source>
</evidence>
<dbReference type="OrthoDB" id="128867at2759"/>
<dbReference type="InterPro" id="IPR001680">
    <property type="entry name" value="WD40_rpt"/>
</dbReference>
<dbReference type="GO" id="GO:0080008">
    <property type="term" value="C:Cul4-RING E3 ubiquitin ligase complex"/>
    <property type="evidence" value="ECO:0007669"/>
    <property type="project" value="TreeGrafter"/>
</dbReference>
<dbReference type="AlphaFoldDB" id="A0A6A5JXH8"/>
<reference evidence="3" key="1">
    <citation type="submission" date="2020-01" db="EMBL/GenBank/DDBJ databases">
        <authorList>
            <consortium name="DOE Joint Genome Institute"/>
            <person name="Haridas S."/>
            <person name="Albert R."/>
            <person name="Binder M."/>
            <person name="Bloem J."/>
            <person name="Labutti K."/>
            <person name="Salamov A."/>
            <person name="Andreopoulos B."/>
            <person name="Baker S.E."/>
            <person name="Barry K."/>
            <person name="Bills G."/>
            <person name="Bluhm B.H."/>
            <person name="Cannon C."/>
            <person name="Castanera R."/>
            <person name="Culley D.E."/>
            <person name="Daum C."/>
            <person name="Ezra D."/>
            <person name="Gonzalez J.B."/>
            <person name="Henrissat B."/>
            <person name="Kuo A."/>
            <person name="Liang C."/>
            <person name="Lipzen A."/>
            <person name="Lutzoni F."/>
            <person name="Magnuson J."/>
            <person name="Mondo S."/>
            <person name="Nolan M."/>
            <person name="Ohm R."/>
            <person name="Pangilinan J."/>
            <person name="Park H.-J."/>
            <person name="Ramirez L."/>
            <person name="Alfaro M."/>
            <person name="Sun H."/>
            <person name="Tritt A."/>
            <person name="Yoshinaga Y."/>
            <person name="Zwiers L.-H."/>
            <person name="Turgeon B.G."/>
            <person name="Goodwin S.B."/>
            <person name="Spatafora J.W."/>
            <person name="Crous P.W."/>
            <person name="Grigoriev I.V."/>
        </authorList>
    </citation>
    <scope>NUCLEOTIDE SEQUENCE</scope>
    <source>
        <strain evidence="3">P77</strain>
    </source>
</reference>
<dbReference type="EMBL" id="ML975502">
    <property type="protein sequence ID" value="KAF1828741.1"/>
    <property type="molecule type" value="Genomic_DNA"/>
</dbReference>
<dbReference type="Gene3D" id="2.130.10.10">
    <property type="entry name" value="YVTN repeat-like/Quinoprotein amine dehydrogenase"/>
    <property type="match status" value="1"/>
</dbReference>